<dbReference type="Pfam" id="PF05437">
    <property type="entry name" value="AzlD"/>
    <property type="match status" value="1"/>
</dbReference>
<dbReference type="Proteomes" id="UP001271769">
    <property type="component" value="Unassembled WGS sequence"/>
</dbReference>
<dbReference type="RefSeq" id="WP_320498586.1">
    <property type="nucleotide sequence ID" value="NZ_JAXCLX010000001.1"/>
</dbReference>
<organism evidence="2 3">
    <name type="scientific">Dongia rigui</name>
    <dbReference type="NCBI Taxonomy" id="940149"/>
    <lineage>
        <taxon>Bacteria</taxon>
        <taxon>Pseudomonadati</taxon>
        <taxon>Pseudomonadota</taxon>
        <taxon>Alphaproteobacteria</taxon>
        <taxon>Rhodospirillales</taxon>
        <taxon>Dongiaceae</taxon>
        <taxon>Dongia</taxon>
    </lineage>
</organism>
<evidence type="ECO:0000313" key="2">
    <source>
        <dbReference type="EMBL" id="MDY0870384.1"/>
    </source>
</evidence>
<dbReference type="EMBL" id="JAXCLX010000001">
    <property type="protein sequence ID" value="MDY0870384.1"/>
    <property type="molecule type" value="Genomic_DNA"/>
</dbReference>
<dbReference type="InterPro" id="IPR008407">
    <property type="entry name" value="Brnchd-chn_aa_trnsp_AzlD"/>
</dbReference>
<keyword evidence="1" id="KW-1133">Transmembrane helix</keyword>
<feature type="transmembrane region" description="Helical" evidence="1">
    <location>
        <begin position="40"/>
        <end position="59"/>
    </location>
</feature>
<feature type="transmembrane region" description="Helical" evidence="1">
    <location>
        <begin position="65"/>
        <end position="84"/>
    </location>
</feature>
<evidence type="ECO:0000313" key="3">
    <source>
        <dbReference type="Proteomes" id="UP001271769"/>
    </source>
</evidence>
<evidence type="ECO:0000256" key="1">
    <source>
        <dbReference type="SAM" id="Phobius"/>
    </source>
</evidence>
<proteinExistence type="predicted"/>
<comment type="caution">
    <text evidence="2">The sequence shown here is derived from an EMBL/GenBank/DDBJ whole genome shotgun (WGS) entry which is preliminary data.</text>
</comment>
<accession>A0ABU5DSL1</accession>
<feature type="transmembrane region" description="Helical" evidence="1">
    <location>
        <begin position="6"/>
        <end position="28"/>
    </location>
</feature>
<keyword evidence="1" id="KW-0812">Transmembrane</keyword>
<sequence>MSGIEIVLMIAGMALINLAIRWPVYLFADHVRFPPLVERALAFVPVAVLTAIIVPATLYPDADKGIQLSYMNPYLVGAVVAAVVSWKWKKLMPTILIGMAVFFVTRWMVGV</sequence>
<keyword evidence="1" id="KW-0472">Membrane</keyword>
<protein>
    <submittedName>
        <fullName evidence="2">AzlD domain-containing protein</fullName>
    </submittedName>
</protein>
<name>A0ABU5DSL1_9PROT</name>
<gene>
    <name evidence="2" type="ORF">SMD31_00535</name>
</gene>
<feature type="transmembrane region" description="Helical" evidence="1">
    <location>
        <begin position="91"/>
        <end position="109"/>
    </location>
</feature>
<reference evidence="2 3" key="1">
    <citation type="journal article" date="2013" name="Antonie Van Leeuwenhoek">
        <title>Dongia rigui sp. nov., isolated from freshwater of a large wetland in Korea.</title>
        <authorList>
            <person name="Baik K.S."/>
            <person name="Hwang Y.M."/>
            <person name="Choi J.S."/>
            <person name="Kwon J."/>
            <person name="Seong C.N."/>
        </authorList>
    </citation>
    <scope>NUCLEOTIDE SEQUENCE [LARGE SCALE GENOMIC DNA]</scope>
    <source>
        <strain evidence="2 3">04SU4-P</strain>
    </source>
</reference>
<keyword evidence="3" id="KW-1185">Reference proteome</keyword>